<name>A0A175W0B3_9PEZI</name>
<dbReference type="PANTHER" id="PTHR42060">
    <property type="entry name" value="NHL REPEAT-CONTAINING PROTEIN-RELATED"/>
    <property type="match status" value="1"/>
</dbReference>
<keyword evidence="1" id="KW-0732">Signal</keyword>
<dbReference type="InterPro" id="IPR011042">
    <property type="entry name" value="6-blade_b-propeller_TolB-like"/>
</dbReference>
<keyword evidence="3" id="KW-1185">Reference proteome</keyword>
<evidence type="ECO:0000313" key="2">
    <source>
        <dbReference type="EMBL" id="KXX76975.1"/>
    </source>
</evidence>
<dbReference type="InterPro" id="IPR052998">
    <property type="entry name" value="Hetero-Diels-Alderase-like"/>
</dbReference>
<dbReference type="Gene3D" id="2.120.10.30">
    <property type="entry name" value="TolB, C-terminal domain"/>
    <property type="match status" value="1"/>
</dbReference>
<dbReference type="VEuPathDB" id="FungiDB:MMYC01_207148"/>
<dbReference type="STRING" id="100816.A0A175W0B3"/>
<accession>A0A175W0B3</accession>
<evidence type="ECO:0000313" key="3">
    <source>
        <dbReference type="Proteomes" id="UP000078237"/>
    </source>
</evidence>
<dbReference type="SUPFAM" id="SSF63829">
    <property type="entry name" value="Calcium-dependent phosphotriesterase"/>
    <property type="match status" value="1"/>
</dbReference>
<dbReference type="OrthoDB" id="9977941at2759"/>
<reference evidence="2 3" key="1">
    <citation type="journal article" date="2016" name="Genome Announc.">
        <title>Genome Sequence of Madurella mycetomatis mm55, Isolated from a Human Mycetoma Case in Sudan.</title>
        <authorList>
            <person name="Smit S."/>
            <person name="Derks M.F."/>
            <person name="Bervoets S."/>
            <person name="Fahal A."/>
            <person name="van Leeuwen W."/>
            <person name="van Belkum A."/>
            <person name="van de Sande W.W."/>
        </authorList>
    </citation>
    <scope>NUCLEOTIDE SEQUENCE [LARGE SCALE GENOMIC DNA]</scope>
    <source>
        <strain evidence="3">mm55</strain>
    </source>
</reference>
<dbReference type="EMBL" id="LCTW02000183">
    <property type="protein sequence ID" value="KXX76975.1"/>
    <property type="molecule type" value="Genomic_DNA"/>
</dbReference>
<comment type="caution">
    <text evidence="2">The sequence shown here is derived from an EMBL/GenBank/DDBJ whole genome shotgun (WGS) entry which is preliminary data.</text>
</comment>
<gene>
    <name evidence="2" type="ORF">MMYC01_207148</name>
</gene>
<dbReference type="AlphaFoldDB" id="A0A175W0B3"/>
<sequence>MRPFRSFLAVGLSLAVASPVNQRQASPKVTELLRFPGNTRLENLNILPNGYLIINTLNSSDVFTVDPSDSLPQPNKLVTLPDGSSLFGITALDNGLYAVVSGIASPVPHHYLLGSFQVHVIDPFSETNVLIKSIPVPDTEFLNGLTSLPEHPHVVLGADSFAGSILRIDTHTDEVVTAFSSPALGFGNATGLQIGVNGVRIRDGYLYFTNSRLGTFSRLRIDEDGFPLGEPQVIAILPGWEDGEHLWDDFDFDEEGNVYVTAHPSSLIKVSEEGEQETIVGGDGDDTLGAPTGVALEQGGKAVWVTSMIGQVVRVEI</sequence>
<dbReference type="Proteomes" id="UP000078237">
    <property type="component" value="Unassembled WGS sequence"/>
</dbReference>
<evidence type="ECO:0000256" key="1">
    <source>
        <dbReference type="SAM" id="SignalP"/>
    </source>
</evidence>
<organism evidence="2 3">
    <name type="scientific">Madurella mycetomatis</name>
    <dbReference type="NCBI Taxonomy" id="100816"/>
    <lineage>
        <taxon>Eukaryota</taxon>
        <taxon>Fungi</taxon>
        <taxon>Dikarya</taxon>
        <taxon>Ascomycota</taxon>
        <taxon>Pezizomycotina</taxon>
        <taxon>Sordariomycetes</taxon>
        <taxon>Sordariomycetidae</taxon>
        <taxon>Sordariales</taxon>
        <taxon>Sordariales incertae sedis</taxon>
        <taxon>Madurella</taxon>
    </lineage>
</organism>
<proteinExistence type="predicted"/>
<feature type="signal peptide" evidence="1">
    <location>
        <begin position="1"/>
        <end position="17"/>
    </location>
</feature>
<feature type="chain" id="PRO_5008043512" description="SMP-30/Gluconolactonase/LRE-like region domain-containing protein" evidence="1">
    <location>
        <begin position="18"/>
        <end position="317"/>
    </location>
</feature>
<dbReference type="PANTHER" id="PTHR42060:SF1">
    <property type="entry name" value="NHL REPEAT-CONTAINING PROTEIN"/>
    <property type="match status" value="1"/>
</dbReference>
<protein>
    <recommendedName>
        <fullName evidence="4">SMP-30/Gluconolactonase/LRE-like region domain-containing protein</fullName>
    </recommendedName>
</protein>
<evidence type="ECO:0008006" key="4">
    <source>
        <dbReference type="Google" id="ProtNLM"/>
    </source>
</evidence>